<keyword evidence="3" id="KW-1185">Reference proteome</keyword>
<name>A0AAV5P466_CELCE</name>
<reference evidence="1" key="2">
    <citation type="submission" date="2023-03" db="EMBL/GenBank/DDBJ databases">
        <title>Cellulosimicrobium cellulans NBRC 103059.</title>
        <authorList>
            <person name="Ichikawa N."/>
            <person name="Sato H."/>
            <person name="Tonouchi N."/>
        </authorList>
    </citation>
    <scope>NUCLEOTIDE SEQUENCE</scope>
    <source>
        <strain evidence="1">NBRC 103059</strain>
    </source>
</reference>
<protein>
    <submittedName>
        <fullName evidence="1">Uncharacterized protein</fullName>
    </submittedName>
</protein>
<evidence type="ECO:0000313" key="4">
    <source>
        <dbReference type="Proteomes" id="UP001165168"/>
    </source>
</evidence>
<evidence type="ECO:0000313" key="1">
    <source>
        <dbReference type="EMBL" id="GLY57393.1"/>
    </source>
</evidence>
<proteinExistence type="predicted"/>
<dbReference type="EMBL" id="CP041694">
    <property type="protein sequence ID" value="QDP73875.1"/>
    <property type="molecule type" value="Genomic_DNA"/>
</dbReference>
<dbReference type="AlphaFoldDB" id="A0AAV5P466"/>
<reference evidence="2 3" key="1">
    <citation type="submission" date="2019-07" db="EMBL/GenBank/DDBJ databases">
        <title>Complete Genome Sequence and Methylome Analysis of Arthrobacter luteus NEB113.</title>
        <authorList>
            <person name="Fomenkov A."/>
            <person name="Anton B.P."/>
            <person name="Vincze T."/>
            <person name="Roberts R.J."/>
        </authorList>
    </citation>
    <scope>NUCLEOTIDE SEQUENCE [LARGE SCALE GENOMIC DNA]</scope>
    <source>
        <strain evidence="2 3">NEB113</strain>
    </source>
</reference>
<organism evidence="1 4">
    <name type="scientific">Cellulosimicrobium cellulans</name>
    <name type="common">Arthrobacter luteus</name>
    <dbReference type="NCBI Taxonomy" id="1710"/>
    <lineage>
        <taxon>Bacteria</taxon>
        <taxon>Bacillati</taxon>
        <taxon>Actinomycetota</taxon>
        <taxon>Actinomycetes</taxon>
        <taxon>Micrococcales</taxon>
        <taxon>Promicromonosporaceae</taxon>
        <taxon>Cellulosimicrobium</taxon>
    </lineage>
</organism>
<sequence>MGRVAFVSVNQTFSSTMNVAQVAEVARKAWPLSLAKARECDTLVAVARGVAVASWRVLDAYATDETYETNGGPRPRIAFDLGEALPVLPEYGEFNALDNLRRGVTTVEWGWAPSAEAAGPDPQA</sequence>
<gene>
    <name evidence="1" type="ORF">Ccel01_19950</name>
    <name evidence="2" type="ORF">FOG94_00745</name>
</gene>
<accession>A0AAV5P466</accession>
<evidence type="ECO:0000313" key="2">
    <source>
        <dbReference type="EMBL" id="QDP73875.1"/>
    </source>
</evidence>
<dbReference type="EMBL" id="BSTG01000002">
    <property type="protein sequence ID" value="GLY57393.1"/>
    <property type="molecule type" value="Genomic_DNA"/>
</dbReference>
<dbReference type="Proteomes" id="UP001165168">
    <property type="component" value="Unassembled WGS sequence"/>
</dbReference>
<dbReference type="Proteomes" id="UP000319068">
    <property type="component" value="Chromosome"/>
</dbReference>
<dbReference type="RefSeq" id="WP_108047121.1">
    <property type="nucleotide sequence ID" value="NZ_BSTG01000002.1"/>
</dbReference>
<evidence type="ECO:0000313" key="3">
    <source>
        <dbReference type="Proteomes" id="UP000319068"/>
    </source>
</evidence>